<dbReference type="SUPFAM" id="SSF161098">
    <property type="entry name" value="MetI-like"/>
    <property type="match status" value="1"/>
</dbReference>
<proteinExistence type="inferred from homology"/>
<evidence type="ECO:0000313" key="10">
    <source>
        <dbReference type="Proteomes" id="UP000244962"/>
    </source>
</evidence>
<keyword evidence="10" id="KW-1185">Reference proteome</keyword>
<comment type="subcellular location">
    <subcellularLocation>
        <location evidence="1 7">Cell membrane</location>
        <topology evidence="1 7">Multi-pass membrane protein</topology>
    </subcellularLocation>
</comment>
<dbReference type="GO" id="GO:0055085">
    <property type="term" value="P:transmembrane transport"/>
    <property type="evidence" value="ECO:0007669"/>
    <property type="project" value="InterPro"/>
</dbReference>
<keyword evidence="2 7" id="KW-0813">Transport</keyword>
<protein>
    <submittedName>
        <fullName evidence="9">Carbohydrate ABC transporter permease</fullName>
    </submittedName>
</protein>
<dbReference type="PANTHER" id="PTHR43744">
    <property type="entry name" value="ABC TRANSPORTER PERMEASE PROTEIN MG189-RELATED-RELATED"/>
    <property type="match status" value="1"/>
</dbReference>
<evidence type="ECO:0000313" key="9">
    <source>
        <dbReference type="EMBL" id="PWC06330.1"/>
    </source>
</evidence>
<dbReference type="Gene3D" id="1.10.3720.10">
    <property type="entry name" value="MetI-like"/>
    <property type="match status" value="1"/>
</dbReference>
<keyword evidence="5 7" id="KW-1133">Transmembrane helix</keyword>
<dbReference type="CDD" id="cd06261">
    <property type="entry name" value="TM_PBP2"/>
    <property type="match status" value="1"/>
</dbReference>
<evidence type="ECO:0000256" key="4">
    <source>
        <dbReference type="ARBA" id="ARBA00022692"/>
    </source>
</evidence>
<dbReference type="GO" id="GO:0005886">
    <property type="term" value="C:plasma membrane"/>
    <property type="evidence" value="ECO:0007669"/>
    <property type="project" value="UniProtKB-SubCell"/>
</dbReference>
<accession>A0A2U1TC02</accession>
<keyword evidence="6 7" id="KW-0472">Membrane</keyword>
<name>A0A2U1TC02_9MICO</name>
<evidence type="ECO:0000256" key="2">
    <source>
        <dbReference type="ARBA" id="ARBA00022448"/>
    </source>
</evidence>
<dbReference type="Proteomes" id="UP000244962">
    <property type="component" value="Unassembled WGS sequence"/>
</dbReference>
<comment type="similarity">
    <text evidence="7">Belongs to the binding-protein-dependent transport system permease family.</text>
</comment>
<evidence type="ECO:0000256" key="5">
    <source>
        <dbReference type="ARBA" id="ARBA00022989"/>
    </source>
</evidence>
<evidence type="ECO:0000256" key="1">
    <source>
        <dbReference type="ARBA" id="ARBA00004651"/>
    </source>
</evidence>
<feature type="transmembrane region" description="Helical" evidence="7">
    <location>
        <begin position="184"/>
        <end position="206"/>
    </location>
</feature>
<evidence type="ECO:0000256" key="7">
    <source>
        <dbReference type="RuleBase" id="RU363032"/>
    </source>
</evidence>
<dbReference type="RefSeq" id="WP_108963338.1">
    <property type="nucleotide sequence ID" value="NZ_QEFB01000013.1"/>
</dbReference>
<comment type="caution">
    <text evidence="9">The sequence shown here is derived from an EMBL/GenBank/DDBJ whole genome shotgun (WGS) entry which is preliminary data.</text>
</comment>
<keyword evidence="4 7" id="KW-0812">Transmembrane</keyword>
<dbReference type="PROSITE" id="PS50928">
    <property type="entry name" value="ABC_TM1"/>
    <property type="match status" value="1"/>
</dbReference>
<sequence>MTSPSRVLTSIGAYVVLALAAVVTLGPFLLSVLTAFKSPGQFASDGSLTAPAPFLLDNFVTLLTGPAEFGNAIFVTVAVTAVIVVFQLGFSVLAAYAFARIDFAGRRVLFWAYLSGLMVPNIVLVIPLYLMMVELGLRNTFWGLVLPFMFGSPYAIFLLREYFRGIPTDLVDAARIDGAGHWRILGSIIVPLSKPILATLTLITIVSQWNSFLWPLVITTGPDWRVITVATASLQSQYNGNWTLVMAATTLALVPLVVLFLIFQKQVVRSITISGFK</sequence>
<gene>
    <name evidence="9" type="ORF">DF223_12045</name>
</gene>
<dbReference type="PANTHER" id="PTHR43744:SF12">
    <property type="entry name" value="ABC TRANSPORTER PERMEASE PROTEIN MG189-RELATED"/>
    <property type="match status" value="1"/>
</dbReference>
<feature type="transmembrane region" description="Helical" evidence="7">
    <location>
        <begin position="108"/>
        <end position="129"/>
    </location>
</feature>
<evidence type="ECO:0000259" key="8">
    <source>
        <dbReference type="PROSITE" id="PS50928"/>
    </source>
</evidence>
<feature type="transmembrane region" description="Helical" evidence="7">
    <location>
        <begin position="72"/>
        <end position="96"/>
    </location>
</feature>
<feature type="transmembrane region" description="Helical" evidence="7">
    <location>
        <begin position="12"/>
        <end position="36"/>
    </location>
</feature>
<keyword evidence="3" id="KW-1003">Cell membrane</keyword>
<organism evidence="9 10">
    <name type="scientific">Mycetocola zhujimingii</name>
    <dbReference type="NCBI Taxonomy" id="2079792"/>
    <lineage>
        <taxon>Bacteria</taxon>
        <taxon>Bacillati</taxon>
        <taxon>Actinomycetota</taxon>
        <taxon>Actinomycetes</taxon>
        <taxon>Micrococcales</taxon>
        <taxon>Microbacteriaceae</taxon>
        <taxon>Mycetocola</taxon>
    </lineage>
</organism>
<feature type="transmembrane region" description="Helical" evidence="7">
    <location>
        <begin position="242"/>
        <end position="263"/>
    </location>
</feature>
<dbReference type="Pfam" id="PF00528">
    <property type="entry name" value="BPD_transp_1"/>
    <property type="match status" value="1"/>
</dbReference>
<evidence type="ECO:0000256" key="6">
    <source>
        <dbReference type="ARBA" id="ARBA00023136"/>
    </source>
</evidence>
<reference evidence="10" key="1">
    <citation type="submission" date="2018-04" db="EMBL/GenBank/DDBJ databases">
        <authorList>
            <person name="Liu S."/>
            <person name="Wang Z."/>
            <person name="Li J."/>
        </authorList>
    </citation>
    <scope>NUCLEOTIDE SEQUENCE [LARGE SCALE GENOMIC DNA]</scope>
    <source>
        <strain evidence="10">622</strain>
    </source>
</reference>
<dbReference type="EMBL" id="QEFB01000013">
    <property type="protein sequence ID" value="PWC06330.1"/>
    <property type="molecule type" value="Genomic_DNA"/>
</dbReference>
<feature type="transmembrane region" description="Helical" evidence="7">
    <location>
        <begin position="141"/>
        <end position="163"/>
    </location>
</feature>
<dbReference type="AlphaFoldDB" id="A0A2U1TC02"/>
<feature type="domain" description="ABC transmembrane type-1" evidence="8">
    <location>
        <begin position="73"/>
        <end position="263"/>
    </location>
</feature>
<evidence type="ECO:0000256" key="3">
    <source>
        <dbReference type="ARBA" id="ARBA00022475"/>
    </source>
</evidence>
<dbReference type="InterPro" id="IPR000515">
    <property type="entry name" value="MetI-like"/>
</dbReference>
<dbReference type="InterPro" id="IPR035906">
    <property type="entry name" value="MetI-like_sf"/>
</dbReference>